<evidence type="ECO:0000313" key="1">
    <source>
        <dbReference type="EMBL" id="KAI5069553.1"/>
    </source>
</evidence>
<organism evidence="1 2">
    <name type="scientific">Adiantum capillus-veneris</name>
    <name type="common">Maidenhair fern</name>
    <dbReference type="NCBI Taxonomy" id="13818"/>
    <lineage>
        <taxon>Eukaryota</taxon>
        <taxon>Viridiplantae</taxon>
        <taxon>Streptophyta</taxon>
        <taxon>Embryophyta</taxon>
        <taxon>Tracheophyta</taxon>
        <taxon>Polypodiopsida</taxon>
        <taxon>Polypodiidae</taxon>
        <taxon>Polypodiales</taxon>
        <taxon>Pteridineae</taxon>
        <taxon>Pteridaceae</taxon>
        <taxon>Vittarioideae</taxon>
        <taxon>Adiantum</taxon>
    </lineage>
</organism>
<evidence type="ECO:0000313" key="2">
    <source>
        <dbReference type="Proteomes" id="UP000886520"/>
    </source>
</evidence>
<accession>A0A9D4UKF6</accession>
<proteinExistence type="predicted"/>
<keyword evidence="2" id="KW-1185">Reference proteome</keyword>
<dbReference type="AlphaFoldDB" id="A0A9D4UKF6"/>
<sequence>MVLGNSLVGYAEYEYVGEALKAFRAMQSEGACRSWGNVEREVEKVEVLRLKSWGMHAIIVWEKGLNRSLKNREANSQHKKSFIGWSFFLLRMTLGEWKEKHEFPGSQSGNGSLPPAFARYQWCDQSTYD</sequence>
<dbReference type="EMBL" id="JABFUD020000015">
    <property type="protein sequence ID" value="KAI5069553.1"/>
    <property type="molecule type" value="Genomic_DNA"/>
</dbReference>
<protein>
    <submittedName>
        <fullName evidence="1">Uncharacterized protein</fullName>
    </submittedName>
</protein>
<dbReference type="Proteomes" id="UP000886520">
    <property type="component" value="Chromosome 15"/>
</dbReference>
<comment type="caution">
    <text evidence="1">The sequence shown here is derived from an EMBL/GenBank/DDBJ whole genome shotgun (WGS) entry which is preliminary data.</text>
</comment>
<name>A0A9D4UKF6_ADICA</name>
<gene>
    <name evidence="1" type="ORF">GOP47_0015854</name>
</gene>
<reference evidence="1" key="1">
    <citation type="submission" date="2021-01" db="EMBL/GenBank/DDBJ databases">
        <title>Adiantum capillus-veneris genome.</title>
        <authorList>
            <person name="Fang Y."/>
            <person name="Liao Q."/>
        </authorList>
    </citation>
    <scope>NUCLEOTIDE SEQUENCE</scope>
    <source>
        <strain evidence="1">H3</strain>
        <tissue evidence="1">Leaf</tissue>
    </source>
</reference>